<evidence type="ECO:0000256" key="1">
    <source>
        <dbReference type="SAM" id="MobiDB-lite"/>
    </source>
</evidence>
<feature type="region of interest" description="Disordered" evidence="1">
    <location>
        <begin position="174"/>
        <end position="194"/>
    </location>
</feature>
<evidence type="ECO:0000313" key="3">
    <source>
        <dbReference type="Proteomes" id="UP000253426"/>
    </source>
</evidence>
<name>A0A366HHR1_9BACT</name>
<protein>
    <submittedName>
        <fullName evidence="2">Uncharacterized protein</fullName>
    </submittedName>
</protein>
<evidence type="ECO:0000313" key="2">
    <source>
        <dbReference type="EMBL" id="RBP41456.1"/>
    </source>
</evidence>
<reference evidence="2 3" key="1">
    <citation type="submission" date="2018-06" db="EMBL/GenBank/DDBJ databases">
        <title>Genomic Encyclopedia of Type Strains, Phase IV (KMG-IV): sequencing the most valuable type-strain genomes for metagenomic binning, comparative biology and taxonomic classification.</title>
        <authorList>
            <person name="Goeker M."/>
        </authorList>
    </citation>
    <scope>NUCLEOTIDE SEQUENCE [LARGE SCALE GENOMIC DNA]</scope>
    <source>
        <strain evidence="2 3">DSM 25532</strain>
    </source>
</reference>
<gene>
    <name evidence="2" type="ORF">DES53_107288</name>
</gene>
<feature type="region of interest" description="Disordered" evidence="1">
    <location>
        <begin position="73"/>
        <end position="121"/>
    </location>
</feature>
<feature type="compositionally biased region" description="Polar residues" evidence="1">
    <location>
        <begin position="111"/>
        <end position="121"/>
    </location>
</feature>
<proteinExistence type="predicted"/>
<comment type="caution">
    <text evidence="2">The sequence shown here is derived from an EMBL/GenBank/DDBJ whole genome shotgun (WGS) entry which is preliminary data.</text>
</comment>
<dbReference type="AlphaFoldDB" id="A0A366HHR1"/>
<dbReference type="EMBL" id="QNRR01000007">
    <property type="protein sequence ID" value="RBP41456.1"/>
    <property type="molecule type" value="Genomic_DNA"/>
</dbReference>
<sequence length="194" mass="21417">MAVTLSANYSKKLGLPGFSSHFFSVSVEVELTDLSQVQAECAKLYQLLQQSVDKEIKQVGFVPDEFFGIDAIGQGQDTQQGGPHQQHQNGNGSHRNGCSQGHHKGSDGHSRSSNGNSDSWNCTDGQRGFILRIVNENNIDKQEVEDLSQQLYQLGVKHLNKMQASQLIEELLAKAGKPSGRTRWSQPRNQQQPS</sequence>
<keyword evidence="3" id="KW-1185">Reference proteome</keyword>
<dbReference type="Proteomes" id="UP000253426">
    <property type="component" value="Unassembled WGS sequence"/>
</dbReference>
<feature type="compositionally biased region" description="Polar residues" evidence="1">
    <location>
        <begin position="182"/>
        <end position="194"/>
    </location>
</feature>
<dbReference type="RefSeq" id="WP_113960081.1">
    <property type="nucleotide sequence ID" value="NZ_QNRR01000007.1"/>
</dbReference>
<dbReference type="OrthoDB" id="196168at2"/>
<accession>A0A366HHR1</accession>
<feature type="compositionally biased region" description="Low complexity" evidence="1">
    <location>
        <begin position="73"/>
        <end position="97"/>
    </location>
</feature>
<organism evidence="2 3">
    <name type="scientific">Roseimicrobium gellanilyticum</name>
    <dbReference type="NCBI Taxonomy" id="748857"/>
    <lineage>
        <taxon>Bacteria</taxon>
        <taxon>Pseudomonadati</taxon>
        <taxon>Verrucomicrobiota</taxon>
        <taxon>Verrucomicrobiia</taxon>
        <taxon>Verrucomicrobiales</taxon>
        <taxon>Verrucomicrobiaceae</taxon>
        <taxon>Roseimicrobium</taxon>
    </lineage>
</organism>